<dbReference type="Gene3D" id="3.40.50.300">
    <property type="entry name" value="P-loop containing nucleotide triphosphate hydrolases"/>
    <property type="match status" value="1"/>
</dbReference>
<proteinExistence type="predicted"/>
<accession>A0A975BDR1</accession>
<keyword evidence="2" id="KW-1185">Reference proteome</keyword>
<name>A0A975BDR1_9BACT</name>
<keyword evidence="1" id="KW-0808">Transferase</keyword>
<evidence type="ECO:0000313" key="2">
    <source>
        <dbReference type="Proteomes" id="UP000663720"/>
    </source>
</evidence>
<sequence length="363" mass="41137">MILNKTCHELIENLRKEYVPEHKIHLSFGNCLIEVSASSLKIIDKLKEYFKDFDQISSKNHADIIITFHEAQAPQFEETFEIKKPDPGKTKIKEEFLDIDECRIVRKRLTGMIFIFGKGEHLGIGPCLDNMNQVVNFINNRFIEWELCRGCLLGHAAGIVWNRRGLAIAGFSGAGKSTLALHIMNLGATFLSNDRLMIEKNKNGLIMHGVAKLPRINPGTILNNPNLISLLSKEEKERFSILPLKDLWELEHKYDAPIDQCFGPNRFVLNAPMNALAILNWEKVDEEMTVRQVNLQEKPGLLPAFMKSTGLFFTPHNGCCMPEPSIDNYIKFLSRCSVLEFSGGINFEKAARTCLSFLDTGEL</sequence>
<dbReference type="GO" id="GO:0016301">
    <property type="term" value="F:kinase activity"/>
    <property type="evidence" value="ECO:0007669"/>
    <property type="project" value="UniProtKB-KW"/>
</dbReference>
<organism evidence="1 2">
    <name type="scientific">Desulfonema limicola</name>
    <dbReference type="NCBI Taxonomy" id="45656"/>
    <lineage>
        <taxon>Bacteria</taxon>
        <taxon>Pseudomonadati</taxon>
        <taxon>Thermodesulfobacteriota</taxon>
        <taxon>Desulfobacteria</taxon>
        <taxon>Desulfobacterales</taxon>
        <taxon>Desulfococcaceae</taxon>
        <taxon>Desulfonema</taxon>
    </lineage>
</organism>
<dbReference type="KEGG" id="dli:dnl_59790"/>
<reference evidence="1" key="1">
    <citation type="journal article" date="2021" name="Microb. Physiol.">
        <title>Proteogenomic Insights into the Physiology of Marine, Sulfate-Reducing, Filamentous Desulfonema limicola and Desulfonema magnum.</title>
        <authorList>
            <person name="Schnaars V."/>
            <person name="Wohlbrand L."/>
            <person name="Scheve S."/>
            <person name="Hinrichs C."/>
            <person name="Reinhardt R."/>
            <person name="Rabus R."/>
        </authorList>
    </citation>
    <scope>NUCLEOTIDE SEQUENCE</scope>
    <source>
        <strain evidence="1">5ac10</strain>
    </source>
</reference>
<protein>
    <submittedName>
        <fullName evidence="1">HprK-related kinase B</fullName>
    </submittedName>
</protein>
<dbReference type="NCBIfam" id="TIGR04355">
    <property type="entry name" value="HprK_rel_B"/>
    <property type="match status" value="1"/>
</dbReference>
<dbReference type="SUPFAM" id="SSF53795">
    <property type="entry name" value="PEP carboxykinase-like"/>
    <property type="match status" value="1"/>
</dbReference>
<dbReference type="InterPro" id="IPR027417">
    <property type="entry name" value="P-loop_NTPase"/>
</dbReference>
<evidence type="ECO:0000313" key="1">
    <source>
        <dbReference type="EMBL" id="QTA83566.1"/>
    </source>
</evidence>
<dbReference type="InterPro" id="IPR027597">
    <property type="entry name" value="HprK-rel_B"/>
</dbReference>
<dbReference type="AlphaFoldDB" id="A0A975BDR1"/>
<dbReference type="Proteomes" id="UP000663720">
    <property type="component" value="Chromosome"/>
</dbReference>
<dbReference type="RefSeq" id="WP_207689389.1">
    <property type="nucleotide sequence ID" value="NZ_CP061799.1"/>
</dbReference>
<dbReference type="EMBL" id="CP061799">
    <property type="protein sequence ID" value="QTA83566.1"/>
    <property type="molecule type" value="Genomic_DNA"/>
</dbReference>
<keyword evidence="1" id="KW-0418">Kinase</keyword>
<gene>
    <name evidence="1" type="ORF">dnl_59790</name>
</gene>